<dbReference type="CDD" id="cd14066">
    <property type="entry name" value="STKc_IRAK"/>
    <property type="match status" value="1"/>
</dbReference>
<dbReference type="GO" id="GO:0004672">
    <property type="term" value="F:protein kinase activity"/>
    <property type="evidence" value="ECO:0007669"/>
    <property type="project" value="InterPro"/>
</dbReference>
<feature type="signal peptide" evidence="8">
    <location>
        <begin position="1"/>
        <end position="23"/>
    </location>
</feature>
<name>A0A2G5F773_AQUCA</name>
<dbReference type="Pfam" id="PF08263">
    <property type="entry name" value="LRRNT_2"/>
    <property type="match status" value="1"/>
</dbReference>
<organism evidence="10 11">
    <name type="scientific">Aquilegia coerulea</name>
    <name type="common">Rocky mountain columbine</name>
    <dbReference type="NCBI Taxonomy" id="218851"/>
    <lineage>
        <taxon>Eukaryota</taxon>
        <taxon>Viridiplantae</taxon>
        <taxon>Streptophyta</taxon>
        <taxon>Embryophyta</taxon>
        <taxon>Tracheophyta</taxon>
        <taxon>Spermatophyta</taxon>
        <taxon>Magnoliopsida</taxon>
        <taxon>Ranunculales</taxon>
        <taxon>Ranunculaceae</taxon>
        <taxon>Thalictroideae</taxon>
        <taxon>Aquilegia</taxon>
    </lineage>
</organism>
<keyword evidence="11" id="KW-1185">Reference proteome</keyword>
<feature type="binding site" evidence="6">
    <location>
        <position position="272"/>
    </location>
    <ligand>
        <name>ATP</name>
        <dbReference type="ChEBI" id="CHEBI:30616"/>
    </ligand>
</feature>
<dbReference type="InterPro" id="IPR000719">
    <property type="entry name" value="Prot_kinase_dom"/>
</dbReference>
<dbReference type="PROSITE" id="PS50011">
    <property type="entry name" value="PROTEIN_KINASE_DOM"/>
    <property type="match status" value="1"/>
</dbReference>
<keyword evidence="8" id="KW-0732">Signal</keyword>
<dbReference type="Pfam" id="PF00069">
    <property type="entry name" value="Pkinase"/>
    <property type="match status" value="1"/>
</dbReference>
<keyword evidence="7" id="KW-1133">Transmembrane helix</keyword>
<dbReference type="GO" id="GO:0005524">
    <property type="term" value="F:ATP binding"/>
    <property type="evidence" value="ECO:0007669"/>
    <property type="project" value="UniProtKB-UniRule"/>
</dbReference>
<proteinExistence type="predicted"/>
<dbReference type="Gene3D" id="1.10.510.10">
    <property type="entry name" value="Transferase(Phosphotransferase) domain 1"/>
    <property type="match status" value="1"/>
</dbReference>
<evidence type="ECO:0000256" key="2">
    <source>
        <dbReference type="ARBA" id="ARBA00022614"/>
    </source>
</evidence>
<dbReference type="OrthoDB" id="652551at2759"/>
<dbReference type="InterPro" id="IPR050994">
    <property type="entry name" value="At_inactive_RLKs"/>
</dbReference>
<dbReference type="FunFam" id="3.30.200.20:FF:000307">
    <property type="entry name" value="pollen receptor-like kinase 1"/>
    <property type="match status" value="1"/>
</dbReference>
<evidence type="ECO:0000256" key="5">
    <source>
        <dbReference type="ARBA" id="ARBA00022840"/>
    </source>
</evidence>
<evidence type="ECO:0000256" key="7">
    <source>
        <dbReference type="SAM" id="Phobius"/>
    </source>
</evidence>
<gene>
    <name evidence="10" type="ORF">AQUCO_00201279v1</name>
</gene>
<evidence type="ECO:0000313" key="11">
    <source>
        <dbReference type="Proteomes" id="UP000230069"/>
    </source>
</evidence>
<feature type="domain" description="Protein kinase" evidence="9">
    <location>
        <begin position="244"/>
        <end position="513"/>
    </location>
</feature>
<evidence type="ECO:0000256" key="8">
    <source>
        <dbReference type="SAM" id="SignalP"/>
    </source>
</evidence>
<evidence type="ECO:0000256" key="4">
    <source>
        <dbReference type="ARBA" id="ARBA00022741"/>
    </source>
</evidence>
<dbReference type="AlphaFoldDB" id="A0A2G5F773"/>
<dbReference type="GO" id="GO:0016020">
    <property type="term" value="C:membrane"/>
    <property type="evidence" value="ECO:0007669"/>
    <property type="project" value="UniProtKB-SubCell"/>
</dbReference>
<accession>A0A2G5F773</accession>
<dbReference type="InterPro" id="IPR011009">
    <property type="entry name" value="Kinase-like_dom_sf"/>
</dbReference>
<evidence type="ECO:0000256" key="1">
    <source>
        <dbReference type="ARBA" id="ARBA00004370"/>
    </source>
</evidence>
<dbReference type="InterPro" id="IPR032675">
    <property type="entry name" value="LRR_dom_sf"/>
</dbReference>
<dbReference type="InterPro" id="IPR017441">
    <property type="entry name" value="Protein_kinase_ATP_BS"/>
</dbReference>
<reference evidence="10 11" key="1">
    <citation type="submission" date="2017-09" db="EMBL/GenBank/DDBJ databases">
        <title>WGS assembly of Aquilegia coerulea Goldsmith.</title>
        <authorList>
            <person name="Hodges S."/>
            <person name="Kramer E."/>
            <person name="Nordborg M."/>
            <person name="Tomkins J."/>
            <person name="Borevitz J."/>
            <person name="Derieg N."/>
            <person name="Yan J."/>
            <person name="Mihaltcheva S."/>
            <person name="Hayes R.D."/>
            <person name="Rokhsar D."/>
        </authorList>
    </citation>
    <scope>NUCLEOTIDE SEQUENCE [LARGE SCALE GENOMIC DNA]</scope>
    <source>
        <strain evidence="11">cv. Goldsmith</strain>
    </source>
</reference>
<keyword evidence="5 6" id="KW-0067">ATP-binding</keyword>
<keyword evidence="7" id="KW-0812">Transmembrane</keyword>
<sequence length="531" mass="58416">MKNSFSIFLSLLLLILFVPFSKSDLTSDKNALLAIQSTFRPRSIKNWNSSDSSPCRWQRVECENNRVTVLRLPGASLSGVFPSNIIGNLTQLRTLSLRMNALTGQLPSDLSLCVDLRNLYLQGNSLHGCPLDACPKGKKKLSGGAIAGIAIGVVIGFLLILLILFICCRKKSSSKSKHVNIASAKHPSEVEAVGKKTVDNVNTSTSSNEGVTGKARADLINSGNKKLVFFGNATRYFDLEDLLRASAEVLGNGTFGTAYKAVLELGNIVAVKRLKDVTIPEQEFRNKIEIVGSMDHKNLVPLRAYYYSRDEKLLVCDYMHMGSLSALLHGNRGAGRTPLNWETRSGIALGAARGIEYLHLKGPSVSHGNIKSSNILLTNLYDARVSDFGLAHLVGPSSTPNRVTGYRAPEVTDARKVSQKADVYSFGVLLLELLTGKAPSHALLNEEGVDLPRWVQSVVREEWTSEVFDLELLRYQNVEEDMVQLLQLAVDCIAQYPDKRPSMSEVVHRIEELCRSSPGPDQRDLYDDELS</sequence>
<dbReference type="InterPro" id="IPR013210">
    <property type="entry name" value="LRR_N_plant-typ"/>
</dbReference>
<feature type="transmembrane region" description="Helical" evidence="7">
    <location>
        <begin position="145"/>
        <end position="168"/>
    </location>
</feature>
<keyword evidence="4 6" id="KW-0547">Nucleotide-binding</keyword>
<dbReference type="EMBL" id="KZ305019">
    <property type="protein sequence ID" value="PIA63833.1"/>
    <property type="molecule type" value="Genomic_DNA"/>
</dbReference>
<evidence type="ECO:0000313" key="10">
    <source>
        <dbReference type="EMBL" id="PIA63833.1"/>
    </source>
</evidence>
<feature type="chain" id="PRO_5013821459" description="Protein kinase domain-containing protein" evidence="8">
    <location>
        <begin position="24"/>
        <end position="531"/>
    </location>
</feature>
<dbReference type="Gene3D" id="3.80.10.10">
    <property type="entry name" value="Ribonuclease Inhibitor"/>
    <property type="match status" value="1"/>
</dbReference>
<dbReference type="FunFam" id="1.10.510.10:FF:000585">
    <property type="entry name" value="Probable inactive receptor kinase At1g48480"/>
    <property type="match status" value="1"/>
</dbReference>
<dbReference type="PROSITE" id="PS00107">
    <property type="entry name" value="PROTEIN_KINASE_ATP"/>
    <property type="match status" value="1"/>
</dbReference>
<keyword evidence="7" id="KW-0472">Membrane</keyword>
<dbReference type="SUPFAM" id="SSF52058">
    <property type="entry name" value="L domain-like"/>
    <property type="match status" value="1"/>
</dbReference>
<evidence type="ECO:0000259" key="9">
    <source>
        <dbReference type="PROSITE" id="PS50011"/>
    </source>
</evidence>
<comment type="subcellular location">
    <subcellularLocation>
        <location evidence="1">Membrane</location>
    </subcellularLocation>
</comment>
<dbReference type="Gene3D" id="3.30.200.20">
    <property type="entry name" value="Phosphorylase Kinase, domain 1"/>
    <property type="match status" value="1"/>
</dbReference>
<keyword evidence="3" id="KW-0677">Repeat</keyword>
<dbReference type="PANTHER" id="PTHR48010">
    <property type="entry name" value="OS05G0588300 PROTEIN"/>
    <property type="match status" value="1"/>
</dbReference>
<protein>
    <recommendedName>
        <fullName evidence="9">Protein kinase domain-containing protein</fullName>
    </recommendedName>
</protein>
<dbReference type="PANTHER" id="PTHR48010:SF76">
    <property type="entry name" value="INACTIVE RECEPTOR KINASE RLK902-RELATED"/>
    <property type="match status" value="1"/>
</dbReference>
<evidence type="ECO:0000256" key="6">
    <source>
        <dbReference type="PROSITE-ProRule" id="PRU10141"/>
    </source>
</evidence>
<keyword evidence="2" id="KW-0433">Leucine-rich repeat</keyword>
<dbReference type="Proteomes" id="UP000230069">
    <property type="component" value="Unassembled WGS sequence"/>
</dbReference>
<dbReference type="SUPFAM" id="SSF56112">
    <property type="entry name" value="Protein kinase-like (PK-like)"/>
    <property type="match status" value="1"/>
</dbReference>
<evidence type="ECO:0000256" key="3">
    <source>
        <dbReference type="ARBA" id="ARBA00022737"/>
    </source>
</evidence>